<evidence type="ECO:0000313" key="1">
    <source>
        <dbReference type="Ensembl" id="ENSAMEP00000023094.1"/>
    </source>
</evidence>
<dbReference type="Ensembl" id="ENSAMET00000029370.1">
    <property type="protein sequence ID" value="ENSAMEP00000023094.1"/>
    <property type="gene ID" value="ENSAMEG00000030627.1"/>
</dbReference>
<dbReference type="Proteomes" id="UP000008912">
    <property type="component" value="Unassembled WGS sequence"/>
</dbReference>
<accession>A0A7N5JBX9</accession>
<dbReference type="AlphaFoldDB" id="A0A7N5JBX9"/>
<dbReference type="InParanoid" id="A0A7N5JBX9"/>
<evidence type="ECO:0008006" key="3">
    <source>
        <dbReference type="Google" id="ProtNLM"/>
    </source>
</evidence>
<evidence type="ECO:0000313" key="2">
    <source>
        <dbReference type="Proteomes" id="UP000008912"/>
    </source>
</evidence>
<protein>
    <recommendedName>
        <fullName evidence="3">Importin N-terminal domain-containing protein</fullName>
    </recommendedName>
</protein>
<keyword evidence="2" id="KW-1185">Reference proteome</keyword>
<reference evidence="1" key="2">
    <citation type="submission" date="2025-08" db="UniProtKB">
        <authorList>
            <consortium name="Ensembl"/>
        </authorList>
    </citation>
    <scope>IDENTIFICATION</scope>
</reference>
<organism evidence="1 2">
    <name type="scientific">Ailuropoda melanoleuca</name>
    <name type="common">Giant panda</name>
    <dbReference type="NCBI Taxonomy" id="9646"/>
    <lineage>
        <taxon>Eukaryota</taxon>
        <taxon>Metazoa</taxon>
        <taxon>Chordata</taxon>
        <taxon>Craniata</taxon>
        <taxon>Vertebrata</taxon>
        <taxon>Euteleostomi</taxon>
        <taxon>Mammalia</taxon>
        <taxon>Eutheria</taxon>
        <taxon>Laurasiatheria</taxon>
        <taxon>Carnivora</taxon>
        <taxon>Caniformia</taxon>
        <taxon>Ursidae</taxon>
        <taxon>Ailuropoda</taxon>
    </lineage>
</organism>
<reference evidence="1" key="3">
    <citation type="submission" date="2025-09" db="UniProtKB">
        <authorList>
            <consortium name="Ensembl"/>
        </authorList>
    </citation>
    <scope>IDENTIFICATION</scope>
</reference>
<reference evidence="1 2" key="1">
    <citation type="journal article" date="2010" name="Nature">
        <title>The sequence and de novo assembly of the giant panda genome.</title>
        <authorList>
            <person name="Li R."/>
            <person name="Fan W."/>
            <person name="Tian G."/>
            <person name="Zhu H."/>
            <person name="He L."/>
            <person name="Cai J."/>
            <person name="Huang Q."/>
            <person name="Cai Q."/>
            <person name="Li B."/>
            <person name="Bai Y."/>
            <person name="Zhang Z."/>
            <person name="Zhang Y."/>
            <person name="Wang W."/>
            <person name="Li J."/>
            <person name="Wei F."/>
            <person name="Li H."/>
            <person name="Jian M."/>
            <person name="Li J."/>
            <person name="Zhang Z."/>
            <person name="Nielsen R."/>
            <person name="Li D."/>
            <person name="Gu W."/>
            <person name="Yang Z."/>
            <person name="Xuan Z."/>
            <person name="Ryder O.A."/>
            <person name="Leung F.C."/>
            <person name="Zhou Y."/>
            <person name="Cao J."/>
            <person name="Sun X."/>
            <person name="Fu Y."/>
            <person name="Fang X."/>
            <person name="Guo X."/>
            <person name="Wang B."/>
            <person name="Hou R."/>
            <person name="Shen F."/>
            <person name="Mu B."/>
            <person name="Ni P."/>
            <person name="Lin R."/>
            <person name="Qian W."/>
            <person name="Wang G."/>
            <person name="Yu C."/>
            <person name="Nie W."/>
            <person name="Wang J."/>
            <person name="Wu Z."/>
            <person name="Liang H."/>
            <person name="Min J."/>
            <person name="Wu Q."/>
            <person name="Cheng S."/>
            <person name="Ruan J."/>
            <person name="Wang M."/>
            <person name="Shi Z."/>
            <person name="Wen M."/>
            <person name="Liu B."/>
            <person name="Ren X."/>
            <person name="Zheng H."/>
            <person name="Dong D."/>
            <person name="Cook K."/>
            <person name="Shan G."/>
            <person name="Zhang H."/>
            <person name="Kosiol C."/>
            <person name="Xie X."/>
            <person name="Lu Z."/>
            <person name="Zheng H."/>
            <person name="Li Y."/>
            <person name="Steiner C.C."/>
            <person name="Lam T.T."/>
            <person name="Lin S."/>
            <person name="Zhang Q."/>
            <person name="Li G."/>
            <person name="Tian J."/>
            <person name="Gong T."/>
            <person name="Liu H."/>
            <person name="Zhang D."/>
            <person name="Fang L."/>
            <person name="Ye C."/>
            <person name="Zhang J."/>
            <person name="Hu W."/>
            <person name="Xu A."/>
            <person name="Ren Y."/>
            <person name="Zhang G."/>
            <person name="Bruford M.W."/>
            <person name="Li Q."/>
            <person name="Ma L."/>
            <person name="Guo Y."/>
            <person name="An N."/>
            <person name="Hu Y."/>
            <person name="Zheng Y."/>
            <person name="Shi Y."/>
            <person name="Li Z."/>
            <person name="Liu Q."/>
            <person name="Chen Y."/>
            <person name="Zhao J."/>
            <person name="Qu N."/>
            <person name="Zhao S."/>
            <person name="Tian F."/>
            <person name="Wang X."/>
            <person name="Wang H."/>
            <person name="Xu L."/>
            <person name="Liu X."/>
            <person name="Vinar T."/>
            <person name="Wang Y."/>
            <person name="Lam T.W."/>
            <person name="Yiu S.M."/>
            <person name="Liu S."/>
            <person name="Zhang H."/>
            <person name="Li D."/>
            <person name="Huang Y."/>
            <person name="Wang X."/>
            <person name="Yang G."/>
            <person name="Jiang Z."/>
            <person name="Wang J."/>
            <person name="Qin N."/>
            <person name="Li L."/>
            <person name="Li J."/>
            <person name="Bolund L."/>
            <person name="Kristiansen K."/>
            <person name="Wong G.K."/>
            <person name="Olson M."/>
            <person name="Zhang X."/>
            <person name="Li S."/>
            <person name="Yang H."/>
            <person name="Wang J."/>
            <person name="Wang J."/>
        </authorList>
    </citation>
    <scope>NUCLEOTIDE SEQUENCE [LARGE SCALE GENOMIC DNA]</scope>
</reference>
<name>A0A7N5JBX9_AILME</name>
<dbReference type="GeneTree" id="ENSGT00990000213778"/>
<sequence>MDLNRIIQALKGTIDPKLRIAAENELNQFSRTPWIFSEQLAHLLATFASFRVVFLTQCSFFGLLDPQKEALESFASVCRV</sequence>
<proteinExistence type="predicted"/>